<proteinExistence type="predicted"/>
<dbReference type="InterPro" id="IPR005182">
    <property type="entry name" value="YdbS-like_PH"/>
</dbReference>
<dbReference type="Pfam" id="PF03703">
    <property type="entry name" value="bPH_2"/>
    <property type="match status" value="4"/>
</dbReference>
<evidence type="ECO:0000259" key="3">
    <source>
        <dbReference type="Pfam" id="PF14237"/>
    </source>
</evidence>
<feature type="transmembrane region" description="Helical" evidence="1">
    <location>
        <begin position="276"/>
        <end position="297"/>
    </location>
</feature>
<reference evidence="4 5" key="1">
    <citation type="submission" date="2024-04" db="EMBL/GenBank/DDBJ databases">
        <title>Luteolibacter sp. isolated from soil.</title>
        <authorList>
            <person name="An J."/>
        </authorList>
    </citation>
    <scope>NUCLEOTIDE SEQUENCE [LARGE SCALE GENOMIC DNA]</scope>
    <source>
        <strain evidence="4 5">Y139</strain>
    </source>
</reference>
<dbReference type="Pfam" id="PF14237">
    <property type="entry name" value="GYF_2"/>
    <property type="match status" value="1"/>
</dbReference>
<feature type="domain" description="YdbS-like PH" evidence="2">
    <location>
        <begin position="341"/>
        <end position="412"/>
    </location>
</feature>
<keyword evidence="5" id="KW-1185">Reference proteome</keyword>
<feature type="domain" description="GYF" evidence="3">
    <location>
        <begin position="9"/>
        <end position="57"/>
    </location>
</feature>
<feature type="transmembrane region" description="Helical" evidence="1">
    <location>
        <begin position="599"/>
        <end position="615"/>
    </location>
</feature>
<dbReference type="RefSeq" id="WP_341407941.1">
    <property type="nucleotide sequence ID" value="NZ_JBBUKT010000016.1"/>
</dbReference>
<evidence type="ECO:0000259" key="2">
    <source>
        <dbReference type="Pfam" id="PF03703"/>
    </source>
</evidence>
<comment type="caution">
    <text evidence="4">The sequence shown here is derived from an EMBL/GenBank/DDBJ whole genome shotgun (WGS) entry which is preliminary data.</text>
</comment>
<sequence>MSAREQQAWFYGSKNGERVGPVTIEDLSALASRGEVGPQTLVWSHGYPDWVPAEQIADQLMAARAAAPVVAPPPVPVAAPLAEAASAATLTNAVEPVRESVAFDEPAPSSMPALELKPRKGSFVAPRIMVGTMISLLLAVVTVVILIGSENPPWPGLAVFIVGCIVSVIASLAAYRKERYELHDSRVICHRGGLASDQTTELEIRNITHVKLKLPWLRYKFYGVGNVIVETAGNSHPVVMRAIAEPEAIYAGVRERMKRNGYDLTQQQLFFEDKPAIIGVIVECLGMFFGTILGLVYVGLMISGASQAAKSPEFDAIALGLLGFVVLGLLAFVIVRFLDFRRRTYRVFNDMVVYDEGFLTRHNAFIPYENIADATTNCTFIDRLFGLYDVQVSCQGSSKDIKFRRLRQGAALSAAIDQLVVLAREKKKPAAKQALASHARPRRSEPEAVPAGEAMVAELGMHAGRALVPLLLLIPLVPLWLAAMIQTGIKLMSTQYSVRPGSVRHAYRFLTLTDREFAYDKITGVVVKQNLWDRMFGTLTIKFWSIGSGLPIEFAHVSASQLDVTALLRQAGIPTPSAEPCEVLASFGLFTWLRAQIKFIPLLLVISAIIVFVAMEIDPVLYYLFALPVLLFAGAGIYSKLAASRQRLRFHDHHVEAETGIIAKRFYMARYSNLKRTVTTRYPGGEQGTFQIFVAGEEEYQQSVPERYKKAQKVMRPCSFSTSYLANVRETALLLDDILCGRVDPVPEATPAEPLEVLLEAPRSVANAVLKLVLLSILLVPFIVLLPITLPFTIVQTKRWRYRIEATRIVSSWGVLYRRESSIILDRVDSIQQSQGPVNKMFKNGNVTIMTAGSSKPEFKIIDSPAYLELYRIIRERSE</sequence>
<feature type="transmembrane region" description="Helical" evidence="1">
    <location>
        <begin position="772"/>
        <end position="794"/>
    </location>
</feature>
<feature type="transmembrane region" description="Helical" evidence="1">
    <location>
        <begin position="621"/>
        <end position="639"/>
    </location>
</feature>
<name>A0ABU9B2X7_9BACT</name>
<accession>A0ABU9B2X7</accession>
<evidence type="ECO:0000313" key="5">
    <source>
        <dbReference type="Proteomes" id="UP001371305"/>
    </source>
</evidence>
<dbReference type="InterPro" id="IPR025640">
    <property type="entry name" value="GYF_2"/>
</dbReference>
<feature type="transmembrane region" description="Helical" evidence="1">
    <location>
        <begin position="317"/>
        <end position="338"/>
    </location>
</feature>
<feature type="domain" description="YdbS-like PH" evidence="2">
    <location>
        <begin position="798"/>
        <end position="874"/>
    </location>
</feature>
<organism evidence="4 5">
    <name type="scientific">Luteolibacter soli</name>
    <dbReference type="NCBI Taxonomy" id="3135280"/>
    <lineage>
        <taxon>Bacteria</taxon>
        <taxon>Pseudomonadati</taxon>
        <taxon>Verrucomicrobiota</taxon>
        <taxon>Verrucomicrobiia</taxon>
        <taxon>Verrucomicrobiales</taxon>
        <taxon>Verrucomicrobiaceae</taxon>
        <taxon>Luteolibacter</taxon>
    </lineage>
</organism>
<protein>
    <submittedName>
        <fullName evidence="4">PH domain-containing protein</fullName>
    </submittedName>
</protein>
<keyword evidence="1" id="KW-0812">Transmembrane</keyword>
<gene>
    <name evidence="4" type="ORF">WKV53_26890</name>
</gene>
<dbReference type="PANTHER" id="PTHR34473:SF2">
    <property type="entry name" value="UPF0699 TRANSMEMBRANE PROTEIN YDBT"/>
    <property type="match status" value="1"/>
</dbReference>
<feature type="domain" description="YdbS-like PH" evidence="2">
    <location>
        <begin position="175"/>
        <end position="250"/>
    </location>
</feature>
<feature type="transmembrane region" description="Helical" evidence="1">
    <location>
        <begin position="466"/>
        <end position="485"/>
    </location>
</feature>
<evidence type="ECO:0000256" key="1">
    <source>
        <dbReference type="SAM" id="Phobius"/>
    </source>
</evidence>
<evidence type="ECO:0000313" key="4">
    <source>
        <dbReference type="EMBL" id="MEK7954173.1"/>
    </source>
</evidence>
<keyword evidence="1" id="KW-0472">Membrane</keyword>
<dbReference type="EMBL" id="JBBUKT010000016">
    <property type="protein sequence ID" value="MEK7954173.1"/>
    <property type="molecule type" value="Genomic_DNA"/>
</dbReference>
<feature type="transmembrane region" description="Helical" evidence="1">
    <location>
        <begin position="154"/>
        <end position="175"/>
    </location>
</feature>
<dbReference type="PANTHER" id="PTHR34473">
    <property type="entry name" value="UPF0699 TRANSMEMBRANE PROTEIN YDBS"/>
    <property type="match status" value="1"/>
</dbReference>
<dbReference type="Proteomes" id="UP001371305">
    <property type="component" value="Unassembled WGS sequence"/>
</dbReference>
<keyword evidence="1" id="KW-1133">Transmembrane helix</keyword>
<feature type="transmembrane region" description="Helical" evidence="1">
    <location>
        <begin position="128"/>
        <end position="148"/>
    </location>
</feature>
<feature type="domain" description="YdbS-like PH" evidence="2">
    <location>
        <begin position="493"/>
        <end position="558"/>
    </location>
</feature>